<dbReference type="InterPro" id="IPR006121">
    <property type="entry name" value="HMA_dom"/>
</dbReference>
<reference evidence="4 5" key="1">
    <citation type="submission" date="2019-03" db="EMBL/GenBank/DDBJ databases">
        <title>Genomic Encyclopedia of Type Strains, Phase IV (KMG-IV): sequencing the most valuable type-strain genomes for metagenomic binning, comparative biology and taxonomic classification.</title>
        <authorList>
            <person name="Goeker M."/>
        </authorList>
    </citation>
    <scope>NUCLEOTIDE SEQUENCE [LARGE SCALE GENOMIC DNA]</scope>
    <source>
        <strain evidence="4 5">DSM 100556</strain>
    </source>
</reference>
<keyword evidence="2" id="KW-0472">Membrane</keyword>
<feature type="domain" description="HMA" evidence="3">
    <location>
        <begin position="6"/>
        <end position="72"/>
    </location>
</feature>
<feature type="transmembrane region" description="Helical" evidence="2">
    <location>
        <begin position="165"/>
        <end position="190"/>
    </location>
</feature>
<dbReference type="AlphaFoldDB" id="A0A4R1R3I6"/>
<feature type="transmembrane region" description="Helical" evidence="2">
    <location>
        <begin position="202"/>
        <end position="222"/>
    </location>
</feature>
<keyword evidence="2" id="KW-1133">Transmembrane helix</keyword>
<evidence type="ECO:0000256" key="1">
    <source>
        <dbReference type="ARBA" id="ARBA00022723"/>
    </source>
</evidence>
<dbReference type="InterPro" id="IPR017969">
    <property type="entry name" value="Heavy-metal-associated_CS"/>
</dbReference>
<keyword evidence="5" id="KW-1185">Reference proteome</keyword>
<protein>
    <submittedName>
        <fullName evidence="4">Sulfite exporter TauE/SafE</fullName>
    </submittedName>
</protein>
<dbReference type="PROSITE" id="PS50846">
    <property type="entry name" value="HMA_2"/>
    <property type="match status" value="1"/>
</dbReference>
<evidence type="ECO:0000313" key="4">
    <source>
        <dbReference type="EMBL" id="TCL60006.1"/>
    </source>
</evidence>
<sequence length="617" mass="66433">MKSGVKSKTLRIGGMTCVSCQNKIEKKLRNTAGIQSAAVSYNAGTAHVTYDTDIISLKDIISVIERLDYEVLTENDKGVSGNSRTVGLLLIIFSLYIIIQQFGLLNLLVPSQLAETNMGYGMLFVIGLITSVHCVAMCGGINLSQCIPVRPLEEESSRFAFLRPTFLYNFGRVISYTVVGFIVGALGSVFTFSDTMQGALKLAAGVFMVIMGINMLGIFPWLRRLNPRMPKVFARKINAKKGKSKSPLIVGLLNGLMPCGPLQAMQIYALSTGNAFAGAMSMFLFSMGTVPLMFGLGAAGTALGKKFTNKIMTAGAVLVVVLGLSMFSQGVNLAGIYQPLSFAKEGGNGQADIVGEKTEDGVQVVNSTLSSGRYPDITVQAGMPVKWVIDAPQGSINGCNNEMIIREYGIKHKFTDGENIVEFTPTETGTFQYTCWMGMIRGSITVVEGGEDTSSGPIAFDTTPAAPEPIPSDYVIPVEDIAIAEPITDESGNNIQQINVTLTDDGFQPAVAVIQAGVNVLWNIDNQSTNMQGLDEIIVPAYYAQLSLAKGENPLYFAPSADFEFYDGSNQFFGYIKVVDSLDNIDLDAVKAEISSHETLVYPQEYFTQQAGASCCQ</sequence>
<feature type="transmembrane region" description="Helical" evidence="2">
    <location>
        <begin position="311"/>
        <end position="331"/>
    </location>
</feature>
<feature type="transmembrane region" description="Helical" evidence="2">
    <location>
        <begin position="248"/>
        <end position="269"/>
    </location>
</feature>
<dbReference type="RefSeq" id="WP_031389613.1">
    <property type="nucleotide sequence ID" value="NZ_JPNB01000001.1"/>
</dbReference>
<evidence type="ECO:0000259" key="3">
    <source>
        <dbReference type="PROSITE" id="PS50846"/>
    </source>
</evidence>
<feature type="transmembrane region" description="Helical" evidence="2">
    <location>
        <begin position="275"/>
        <end position="299"/>
    </location>
</feature>
<organism evidence="4 5">
    <name type="scientific">Kineothrix alysoides</name>
    <dbReference type="NCBI Taxonomy" id="1469948"/>
    <lineage>
        <taxon>Bacteria</taxon>
        <taxon>Bacillati</taxon>
        <taxon>Bacillota</taxon>
        <taxon>Clostridia</taxon>
        <taxon>Lachnospirales</taxon>
        <taxon>Lachnospiraceae</taxon>
        <taxon>Kineothrix</taxon>
    </lineage>
</organism>
<feature type="transmembrane region" description="Helical" evidence="2">
    <location>
        <begin position="86"/>
        <end position="108"/>
    </location>
</feature>
<dbReference type="OrthoDB" id="9800141at2"/>
<dbReference type="Pfam" id="PF13386">
    <property type="entry name" value="DsbD_2"/>
    <property type="match status" value="1"/>
</dbReference>
<dbReference type="InterPro" id="IPR039447">
    <property type="entry name" value="UreH-like_TM_dom"/>
</dbReference>
<feature type="transmembrane region" description="Helical" evidence="2">
    <location>
        <begin position="120"/>
        <end position="144"/>
    </location>
</feature>
<dbReference type="PANTHER" id="PTHR42208">
    <property type="entry name" value="HEAVY METAL TRANSPORTER-RELATED"/>
    <property type="match status" value="1"/>
</dbReference>
<gene>
    <name evidence="4" type="ORF">EDD76_103197</name>
</gene>
<dbReference type="InterPro" id="IPR008972">
    <property type="entry name" value="Cupredoxin"/>
</dbReference>
<dbReference type="PROSITE" id="PS01047">
    <property type="entry name" value="HMA_1"/>
    <property type="match status" value="1"/>
</dbReference>
<comment type="caution">
    <text evidence="4">The sequence shown here is derived from an EMBL/GenBank/DDBJ whole genome shotgun (WGS) entry which is preliminary data.</text>
</comment>
<dbReference type="SUPFAM" id="SSF49503">
    <property type="entry name" value="Cupredoxins"/>
    <property type="match status" value="1"/>
</dbReference>
<keyword evidence="2" id="KW-0812">Transmembrane</keyword>
<dbReference type="PANTHER" id="PTHR42208:SF1">
    <property type="entry name" value="HEAVY METAL TRANSPORTER"/>
    <property type="match status" value="1"/>
</dbReference>
<dbReference type="Proteomes" id="UP000295718">
    <property type="component" value="Unassembled WGS sequence"/>
</dbReference>
<dbReference type="GO" id="GO:0046872">
    <property type="term" value="F:metal ion binding"/>
    <property type="evidence" value="ECO:0007669"/>
    <property type="project" value="UniProtKB-KW"/>
</dbReference>
<evidence type="ECO:0000256" key="2">
    <source>
        <dbReference type="SAM" id="Phobius"/>
    </source>
</evidence>
<dbReference type="Gene3D" id="2.60.40.420">
    <property type="entry name" value="Cupredoxins - blue copper proteins"/>
    <property type="match status" value="2"/>
</dbReference>
<name>A0A4R1R3I6_9FIRM</name>
<proteinExistence type="predicted"/>
<dbReference type="CDD" id="cd00371">
    <property type="entry name" value="HMA"/>
    <property type="match status" value="1"/>
</dbReference>
<dbReference type="Pfam" id="PF00403">
    <property type="entry name" value="HMA"/>
    <property type="match status" value="1"/>
</dbReference>
<accession>A0A4R1R3I6</accession>
<evidence type="ECO:0000313" key="5">
    <source>
        <dbReference type="Proteomes" id="UP000295718"/>
    </source>
</evidence>
<dbReference type="STRING" id="1469948.GCA_000732725_00864"/>
<dbReference type="FunFam" id="3.30.70.100:FF:000001">
    <property type="entry name" value="ATPase copper transporting beta"/>
    <property type="match status" value="1"/>
</dbReference>
<dbReference type="SUPFAM" id="SSF55008">
    <property type="entry name" value="HMA, heavy metal-associated domain"/>
    <property type="match status" value="1"/>
</dbReference>
<dbReference type="InterPro" id="IPR036163">
    <property type="entry name" value="HMA_dom_sf"/>
</dbReference>
<dbReference type="Gene3D" id="3.30.70.100">
    <property type="match status" value="1"/>
</dbReference>
<keyword evidence="1" id="KW-0479">Metal-binding</keyword>
<dbReference type="EMBL" id="SLUO01000003">
    <property type="protein sequence ID" value="TCL60006.1"/>
    <property type="molecule type" value="Genomic_DNA"/>
</dbReference>